<dbReference type="AlphaFoldDB" id="A0A7G1HYE8"/>
<keyword evidence="2 3" id="KW-0808">Transferase</keyword>
<dbReference type="GO" id="GO:0008107">
    <property type="term" value="F:galactoside 2-alpha-L-fucosyltransferase activity"/>
    <property type="evidence" value="ECO:0007669"/>
    <property type="project" value="InterPro"/>
</dbReference>
<evidence type="ECO:0000313" key="3">
    <source>
        <dbReference type="EMBL" id="BCI63862.1"/>
    </source>
</evidence>
<dbReference type="Proteomes" id="UP000594042">
    <property type="component" value="Chromosome"/>
</dbReference>
<accession>A0A7G1HYE8</accession>
<name>A0A7G1HYE8_9BACT</name>
<dbReference type="RefSeq" id="WP_055097265.1">
    <property type="nucleotide sequence ID" value="NZ_AP023322.1"/>
</dbReference>
<reference evidence="4" key="1">
    <citation type="submission" date="2020-07" db="EMBL/GenBank/DDBJ databases">
        <title>Complete genome sequencing of Coprobacter sp. strain 2CBH44.</title>
        <authorList>
            <person name="Sakamoto M."/>
            <person name="Murakami T."/>
            <person name="Mori H."/>
        </authorList>
    </citation>
    <scope>NUCLEOTIDE SEQUENCE [LARGE SCALE GENOMIC DNA]</scope>
    <source>
        <strain evidence="4">2CBH44</strain>
    </source>
</reference>
<proteinExistence type="predicted"/>
<keyword evidence="1 3" id="KW-0328">Glycosyltransferase</keyword>
<dbReference type="KEGG" id="copr:Cop2CBH44_22150"/>
<evidence type="ECO:0000313" key="4">
    <source>
        <dbReference type="Proteomes" id="UP000594042"/>
    </source>
</evidence>
<dbReference type="PANTHER" id="PTHR11927:SF9">
    <property type="entry name" value="L-FUCOSYLTRANSFERASE"/>
    <property type="match status" value="1"/>
</dbReference>
<dbReference type="CDD" id="cd11301">
    <property type="entry name" value="Fut1_Fut2_like"/>
    <property type="match status" value="1"/>
</dbReference>
<dbReference type="PANTHER" id="PTHR11927">
    <property type="entry name" value="GALACTOSIDE 2-L-FUCOSYLTRANSFERASE"/>
    <property type="match status" value="1"/>
</dbReference>
<dbReference type="InterPro" id="IPR002516">
    <property type="entry name" value="Glyco_trans_11"/>
</dbReference>
<dbReference type="GO" id="GO:0005975">
    <property type="term" value="P:carbohydrate metabolic process"/>
    <property type="evidence" value="ECO:0007669"/>
    <property type="project" value="InterPro"/>
</dbReference>
<dbReference type="Gene3D" id="3.40.50.11350">
    <property type="match status" value="1"/>
</dbReference>
<keyword evidence="4" id="KW-1185">Reference proteome</keyword>
<sequence>MVRIVEIIGGLGNQMFQYAFFLYLKNKSHIWDRLYVDIEAMKTYDRHYGLELEKVFNLSLCPISNRLHRNLQKRSFAKHFVKSLYEHSECEFDEPVYRGLRPYRYYRGYWQNEGYFVDIEPMIREAFQFNVNILSEKTKAIASKMRRELSVSIHVRRGDYENLPEAKAMHGGICSLDYYHKAIDFIRQRLDNNICFYLFSDDINWVEENLQLENRCIIDWNQGEDSWQDMYLMSCCRHHIIANSSFSWWAAWLNPNKNKIVLTPNKWFNHTDAVGIVPKSWIKIPVF</sequence>
<dbReference type="Pfam" id="PF01531">
    <property type="entry name" value="Glyco_transf_11"/>
    <property type="match status" value="1"/>
</dbReference>
<gene>
    <name evidence="3" type="ORF">Cop2CBH44_22150</name>
</gene>
<dbReference type="GO" id="GO:0016020">
    <property type="term" value="C:membrane"/>
    <property type="evidence" value="ECO:0007669"/>
    <property type="project" value="InterPro"/>
</dbReference>
<evidence type="ECO:0000256" key="2">
    <source>
        <dbReference type="ARBA" id="ARBA00022679"/>
    </source>
</evidence>
<evidence type="ECO:0000256" key="1">
    <source>
        <dbReference type="ARBA" id="ARBA00022676"/>
    </source>
</evidence>
<dbReference type="EMBL" id="AP023322">
    <property type="protein sequence ID" value="BCI63862.1"/>
    <property type="molecule type" value="Genomic_DNA"/>
</dbReference>
<protein>
    <submittedName>
        <fullName evidence="3">Alpha-1,2-fucosyltransferase</fullName>
    </submittedName>
</protein>
<organism evidence="3 4">
    <name type="scientific">Coprobacter secundus subsp. similis</name>
    <dbReference type="NCBI Taxonomy" id="2751153"/>
    <lineage>
        <taxon>Bacteria</taxon>
        <taxon>Pseudomonadati</taxon>
        <taxon>Bacteroidota</taxon>
        <taxon>Bacteroidia</taxon>
        <taxon>Bacteroidales</taxon>
        <taxon>Barnesiellaceae</taxon>
        <taxon>Coprobacter</taxon>
    </lineage>
</organism>